<comment type="caution">
    <text evidence="1">The sequence shown here is derived from an EMBL/GenBank/DDBJ whole genome shotgun (WGS) entry which is preliminary data.</text>
</comment>
<evidence type="ECO:0000313" key="2">
    <source>
        <dbReference type="Proteomes" id="UP000527143"/>
    </source>
</evidence>
<gene>
    <name evidence="1" type="ORF">FHT02_000132</name>
</gene>
<accession>A0A840YJB5</accession>
<sequence length="49" mass="5839">MLSEIERGEDYFKEEFGCVLKDDWMSVESMTVVERCYQSVLRDQLQDAE</sequence>
<evidence type="ECO:0000313" key="1">
    <source>
        <dbReference type="EMBL" id="MBB5708926.1"/>
    </source>
</evidence>
<dbReference type="AlphaFoldDB" id="A0A840YJB5"/>
<name>A0A840YJB5_9SPHN</name>
<proteinExistence type="predicted"/>
<keyword evidence="2" id="KW-1185">Reference proteome</keyword>
<reference evidence="1 2" key="1">
    <citation type="submission" date="2020-08" db="EMBL/GenBank/DDBJ databases">
        <title>Genomic Encyclopedia of Type Strains, Phase IV (KMG-IV): sequencing the most valuable type-strain genomes for metagenomic binning, comparative biology and taxonomic classification.</title>
        <authorList>
            <person name="Goeker M."/>
        </authorList>
    </citation>
    <scope>NUCLEOTIDE SEQUENCE [LARGE SCALE GENOMIC DNA]</scope>
    <source>
        <strain evidence="1 2">DSM 26736</strain>
    </source>
</reference>
<dbReference type="Proteomes" id="UP000527143">
    <property type="component" value="Unassembled WGS sequence"/>
</dbReference>
<dbReference type="RefSeq" id="WP_184083221.1">
    <property type="nucleotide sequence ID" value="NZ_JACIJF010000001.1"/>
</dbReference>
<protein>
    <submittedName>
        <fullName evidence="1">Uncharacterized protein</fullName>
    </submittedName>
</protein>
<organism evidence="1 2">
    <name type="scientific">Sphingomonas xinjiangensis</name>
    <dbReference type="NCBI Taxonomy" id="643568"/>
    <lineage>
        <taxon>Bacteria</taxon>
        <taxon>Pseudomonadati</taxon>
        <taxon>Pseudomonadota</taxon>
        <taxon>Alphaproteobacteria</taxon>
        <taxon>Sphingomonadales</taxon>
        <taxon>Sphingomonadaceae</taxon>
        <taxon>Sphingomonas</taxon>
    </lineage>
</organism>
<dbReference type="EMBL" id="JACIJF010000001">
    <property type="protein sequence ID" value="MBB5708926.1"/>
    <property type="molecule type" value="Genomic_DNA"/>
</dbReference>